<evidence type="ECO:0000259" key="1">
    <source>
        <dbReference type="Pfam" id="PF25375"/>
    </source>
</evidence>
<feature type="domain" description="Lin-15A/B-like" evidence="1">
    <location>
        <begin position="1"/>
        <end position="90"/>
    </location>
</feature>
<dbReference type="Proteomes" id="UP000230233">
    <property type="component" value="Chromosome V"/>
</dbReference>
<dbReference type="EMBL" id="PDUG01000005">
    <property type="protein sequence ID" value="PIC29542.1"/>
    <property type="molecule type" value="Genomic_DNA"/>
</dbReference>
<dbReference type="InterPro" id="IPR040129">
    <property type="entry name" value="Lin-15B-like"/>
</dbReference>
<evidence type="ECO:0000313" key="3">
    <source>
        <dbReference type="Proteomes" id="UP000230233"/>
    </source>
</evidence>
<accession>A0A2G5TQM0</accession>
<dbReference type="InterPro" id="IPR057432">
    <property type="entry name" value="Lin-15A/B-like_dom"/>
</dbReference>
<reference evidence="3" key="1">
    <citation type="submission" date="2017-10" db="EMBL/GenBank/DDBJ databases">
        <title>Rapid genome shrinkage in a self-fertile nematode reveals novel sperm competition proteins.</title>
        <authorList>
            <person name="Yin D."/>
            <person name="Schwarz E.M."/>
            <person name="Thomas C.G."/>
            <person name="Felde R.L."/>
            <person name="Korf I.F."/>
            <person name="Cutter A.D."/>
            <person name="Schartner C.M."/>
            <person name="Ralston E.J."/>
            <person name="Meyer B.J."/>
            <person name="Haag E.S."/>
        </authorList>
    </citation>
    <scope>NUCLEOTIDE SEQUENCE [LARGE SCALE GENOMIC DNA]</scope>
    <source>
        <strain evidence="3">JU1422</strain>
    </source>
</reference>
<protein>
    <recommendedName>
        <fullName evidence="1">Lin-15A/B-like domain-containing protein</fullName>
    </recommendedName>
</protein>
<sequence length="96" mass="11303">MVIMIGRILRGTHSVEQAKSYLTMKKRFTCYSHFKESIDTIFEHLQVRDIPEFFKCPTVVTRGLMDIAKNIDSNVTSDQFIFAVHDFLFRRRRGSE</sequence>
<evidence type="ECO:0000313" key="2">
    <source>
        <dbReference type="EMBL" id="PIC29542.1"/>
    </source>
</evidence>
<dbReference type="PANTHER" id="PTHR22716">
    <property type="entry name" value="ETS CLASS TRANSCRIPTION FACTOR-RELATED-RELATED"/>
    <property type="match status" value="1"/>
</dbReference>
<proteinExistence type="predicted"/>
<dbReference type="Pfam" id="PF25375">
    <property type="entry name" value="Lin-15B"/>
    <property type="match status" value="1"/>
</dbReference>
<name>A0A2G5TQM0_9PELO</name>
<keyword evidence="3" id="KW-1185">Reference proteome</keyword>
<gene>
    <name evidence="2" type="primary">Cnig_chr_V.g21092</name>
    <name evidence="2" type="ORF">B9Z55_021092</name>
</gene>
<organism evidence="2 3">
    <name type="scientific">Caenorhabditis nigoni</name>
    <dbReference type="NCBI Taxonomy" id="1611254"/>
    <lineage>
        <taxon>Eukaryota</taxon>
        <taxon>Metazoa</taxon>
        <taxon>Ecdysozoa</taxon>
        <taxon>Nematoda</taxon>
        <taxon>Chromadorea</taxon>
        <taxon>Rhabditida</taxon>
        <taxon>Rhabditina</taxon>
        <taxon>Rhabditomorpha</taxon>
        <taxon>Rhabditoidea</taxon>
        <taxon>Rhabditidae</taxon>
        <taxon>Peloderinae</taxon>
        <taxon>Caenorhabditis</taxon>
    </lineage>
</organism>
<dbReference type="AlphaFoldDB" id="A0A2G5TQM0"/>
<dbReference type="GO" id="GO:0040027">
    <property type="term" value="P:negative regulation of vulval development"/>
    <property type="evidence" value="ECO:0007669"/>
    <property type="project" value="InterPro"/>
</dbReference>
<comment type="caution">
    <text evidence="2">The sequence shown here is derived from an EMBL/GenBank/DDBJ whole genome shotgun (WGS) entry which is preliminary data.</text>
</comment>
<dbReference type="PANTHER" id="PTHR22716:SF1">
    <property type="entry name" value="ETS CLASS TRANSCRIPTION FACTOR-RELATED"/>
    <property type="match status" value="1"/>
</dbReference>